<dbReference type="Gene3D" id="2.40.50.140">
    <property type="entry name" value="Nucleic acid-binding proteins"/>
    <property type="match status" value="2"/>
</dbReference>
<dbReference type="VEuPathDB" id="VectorBase:BGLB022030"/>
<proteinExistence type="predicted"/>
<sequence length="289" mass="32453">MAMQEEEMRFKWKLEEDQVAAKIKRDDEESKAKIAAIEREKADDIDQSATTECQGQQQMRQAYNPKDVEHRSPTIPLETIQQVEDRQQKLKPEQESYDHVGSNENKEDLFVHQTAIGKSNPRKYPTSVTEGEKTEFDLVEEKKRKETASVTGPGGSNVQGSKQTIPLETIQQVEGRQQKLKPEQESFDHVGSNENKEDLFVHQTAIVKSNPRKYPTSVTEGGKTEFDVVEEEKRKETANVTGPGGSNVQGSRDSAGQVAVGRVDGIYGTEKILFVSMDLPICLGYHNIC</sequence>
<dbReference type="VEuPathDB" id="VectorBase:BGLAX_026600"/>
<accession>A0A2C9KP93</accession>
<feature type="domain" description="CSD" evidence="2">
    <location>
        <begin position="101"/>
        <end position="152"/>
    </location>
</feature>
<dbReference type="SUPFAM" id="SSF50249">
    <property type="entry name" value="Nucleic acid-binding proteins"/>
    <property type="match status" value="2"/>
</dbReference>
<feature type="compositionally biased region" description="Polar residues" evidence="1">
    <location>
        <begin position="47"/>
        <end position="61"/>
    </location>
</feature>
<dbReference type="EnsemblMetazoa" id="BGLB022030-RA">
    <property type="protein sequence ID" value="BGLB022030-PA"/>
    <property type="gene ID" value="BGLB022030"/>
</dbReference>
<name>A0A2C9KP93_BIOGL</name>
<evidence type="ECO:0000256" key="1">
    <source>
        <dbReference type="SAM" id="MobiDB-lite"/>
    </source>
</evidence>
<dbReference type="InterPro" id="IPR050181">
    <property type="entry name" value="Cold_shock_domain"/>
</dbReference>
<evidence type="ECO:0000259" key="2">
    <source>
        <dbReference type="Pfam" id="PF00313"/>
    </source>
</evidence>
<dbReference type="STRING" id="6526.A0A2C9KP93"/>
<organism evidence="3 4">
    <name type="scientific">Biomphalaria glabrata</name>
    <name type="common">Bloodfluke planorb</name>
    <name type="synonym">Freshwater snail</name>
    <dbReference type="NCBI Taxonomy" id="6526"/>
    <lineage>
        <taxon>Eukaryota</taxon>
        <taxon>Metazoa</taxon>
        <taxon>Spiralia</taxon>
        <taxon>Lophotrochozoa</taxon>
        <taxon>Mollusca</taxon>
        <taxon>Gastropoda</taxon>
        <taxon>Heterobranchia</taxon>
        <taxon>Euthyneura</taxon>
        <taxon>Panpulmonata</taxon>
        <taxon>Hygrophila</taxon>
        <taxon>Lymnaeoidea</taxon>
        <taxon>Planorbidae</taxon>
        <taxon>Biomphalaria</taxon>
    </lineage>
</organism>
<gene>
    <name evidence="3" type="primary">106066948</name>
</gene>
<dbReference type="InterPro" id="IPR012340">
    <property type="entry name" value="NA-bd_OB-fold"/>
</dbReference>
<dbReference type="GO" id="GO:0003676">
    <property type="term" value="F:nucleic acid binding"/>
    <property type="evidence" value="ECO:0007669"/>
    <property type="project" value="InterPro"/>
</dbReference>
<dbReference type="VEuPathDB" id="VectorBase:BGLAX_038530"/>
<evidence type="ECO:0000313" key="3">
    <source>
        <dbReference type="EnsemblMetazoa" id="BGLB022030-PA"/>
    </source>
</evidence>
<dbReference type="Proteomes" id="UP000076420">
    <property type="component" value="Unassembled WGS sequence"/>
</dbReference>
<feature type="compositionally biased region" description="Basic and acidic residues" evidence="1">
    <location>
        <begin position="130"/>
        <end position="147"/>
    </location>
</feature>
<feature type="domain" description="CSD" evidence="2">
    <location>
        <begin position="190"/>
        <end position="242"/>
    </location>
</feature>
<protein>
    <recommendedName>
        <fullName evidence="2">CSD domain-containing protein</fullName>
    </recommendedName>
</protein>
<dbReference type="KEGG" id="bgt:106066948"/>
<feature type="compositionally biased region" description="Basic and acidic residues" evidence="1">
    <location>
        <begin position="83"/>
        <end position="98"/>
    </location>
</feature>
<evidence type="ECO:0000313" key="4">
    <source>
        <dbReference type="Proteomes" id="UP000076420"/>
    </source>
</evidence>
<dbReference type="AlphaFoldDB" id="A0A2C9KP93"/>
<reference evidence="3" key="1">
    <citation type="submission" date="2020-05" db="UniProtKB">
        <authorList>
            <consortium name="EnsemblMetazoa"/>
        </authorList>
    </citation>
    <scope>IDENTIFICATION</scope>
    <source>
        <strain evidence="3">BB02</strain>
    </source>
</reference>
<dbReference type="Pfam" id="PF00313">
    <property type="entry name" value="CSD"/>
    <property type="match status" value="2"/>
</dbReference>
<feature type="region of interest" description="Disordered" evidence="1">
    <location>
        <begin position="229"/>
        <end position="255"/>
    </location>
</feature>
<dbReference type="PANTHER" id="PTHR11544">
    <property type="entry name" value="COLD SHOCK DOMAIN CONTAINING PROTEINS"/>
    <property type="match status" value="1"/>
</dbReference>
<dbReference type="InterPro" id="IPR002059">
    <property type="entry name" value="CSP_DNA-bd"/>
</dbReference>
<feature type="region of interest" description="Disordered" evidence="1">
    <location>
        <begin position="40"/>
        <end position="164"/>
    </location>
</feature>